<gene>
    <name evidence="1" type="ORF">LIER_24772</name>
</gene>
<evidence type="ECO:0000313" key="1">
    <source>
        <dbReference type="EMBL" id="GAA0170539.1"/>
    </source>
</evidence>
<organism evidence="1 2">
    <name type="scientific">Lithospermum erythrorhizon</name>
    <name type="common">Purple gromwell</name>
    <name type="synonym">Lithospermum officinale var. erythrorhizon</name>
    <dbReference type="NCBI Taxonomy" id="34254"/>
    <lineage>
        <taxon>Eukaryota</taxon>
        <taxon>Viridiplantae</taxon>
        <taxon>Streptophyta</taxon>
        <taxon>Embryophyta</taxon>
        <taxon>Tracheophyta</taxon>
        <taxon>Spermatophyta</taxon>
        <taxon>Magnoliopsida</taxon>
        <taxon>eudicotyledons</taxon>
        <taxon>Gunneridae</taxon>
        <taxon>Pentapetalae</taxon>
        <taxon>asterids</taxon>
        <taxon>lamiids</taxon>
        <taxon>Boraginales</taxon>
        <taxon>Boraginaceae</taxon>
        <taxon>Boraginoideae</taxon>
        <taxon>Lithospermeae</taxon>
        <taxon>Lithospermum</taxon>
    </lineage>
</organism>
<dbReference type="AlphaFoldDB" id="A0AAV3R2E3"/>
<reference evidence="1 2" key="1">
    <citation type="submission" date="2024-01" db="EMBL/GenBank/DDBJ databases">
        <title>The complete chloroplast genome sequence of Lithospermum erythrorhizon: insights into the phylogenetic relationship among Boraginaceae species and the maternal lineages of purple gromwells.</title>
        <authorList>
            <person name="Okada T."/>
            <person name="Watanabe K."/>
        </authorList>
    </citation>
    <scope>NUCLEOTIDE SEQUENCE [LARGE SCALE GENOMIC DNA]</scope>
</reference>
<name>A0AAV3R2E3_LITER</name>
<sequence>MVSHPDCCGVGKQWEHTDTEASSEPIKWSWSFLRGNLILMSHLLLVLTLQCQTIIGEEISSLHKDRTCVQARRPSRSKVVFCNVLSKKKEDFSPSKDYDFKSRSKRKRYLLATVKESNTQEAERTT</sequence>
<accession>A0AAV3R2E3</accession>
<dbReference type="EMBL" id="BAABME010007285">
    <property type="protein sequence ID" value="GAA0170539.1"/>
    <property type="molecule type" value="Genomic_DNA"/>
</dbReference>
<evidence type="ECO:0000313" key="2">
    <source>
        <dbReference type="Proteomes" id="UP001454036"/>
    </source>
</evidence>
<proteinExistence type="predicted"/>
<keyword evidence="2" id="KW-1185">Reference proteome</keyword>
<protein>
    <submittedName>
        <fullName evidence="1">Uncharacterized protein</fullName>
    </submittedName>
</protein>
<comment type="caution">
    <text evidence="1">The sequence shown here is derived from an EMBL/GenBank/DDBJ whole genome shotgun (WGS) entry which is preliminary data.</text>
</comment>
<dbReference type="Proteomes" id="UP001454036">
    <property type="component" value="Unassembled WGS sequence"/>
</dbReference>